<dbReference type="InterPro" id="IPR049204">
    <property type="entry name" value="DUF6858"/>
</dbReference>
<name>A0A1W1BL93_9ZZZZ</name>
<accession>A0A1W1BL93</accession>
<dbReference type="EMBL" id="FPHE01000052">
    <property type="protein sequence ID" value="SFV54273.1"/>
    <property type="molecule type" value="Genomic_DNA"/>
</dbReference>
<evidence type="ECO:0000313" key="1">
    <source>
        <dbReference type="EMBL" id="SFV54273.1"/>
    </source>
</evidence>
<dbReference type="AlphaFoldDB" id="A0A1W1BL93"/>
<gene>
    <name evidence="1" type="ORF">MNB_SV-12-900</name>
</gene>
<reference evidence="1" key="1">
    <citation type="submission" date="2016-10" db="EMBL/GenBank/DDBJ databases">
        <authorList>
            <person name="de Groot N.N."/>
        </authorList>
    </citation>
    <scope>NUCLEOTIDE SEQUENCE</scope>
</reference>
<proteinExistence type="predicted"/>
<protein>
    <submittedName>
        <fullName evidence="1">Uncharacterized protein</fullName>
    </submittedName>
</protein>
<organism evidence="1">
    <name type="scientific">hydrothermal vent metagenome</name>
    <dbReference type="NCBI Taxonomy" id="652676"/>
    <lineage>
        <taxon>unclassified sequences</taxon>
        <taxon>metagenomes</taxon>
        <taxon>ecological metagenomes</taxon>
    </lineage>
</organism>
<dbReference type="Pfam" id="PF21651">
    <property type="entry name" value="DUF6858"/>
    <property type="match status" value="1"/>
</dbReference>
<sequence length="130" mass="14717">MKQITVMEKYPVFTLEINKDETTYKNVDEILAYLKEMIDSHPVTVYIGEFDHYTHTSNLEVGVINPEIIDAKNIICCFGKQLPRPEVLAVRPRSIGVAELADKFVISFLEAPNPDANGVMESWAKGIFNQ</sequence>